<dbReference type="RefSeq" id="WP_129354085.1">
    <property type="nucleotide sequence ID" value="NZ_CP012670.1"/>
</dbReference>
<keyword evidence="1" id="KW-0812">Transmembrane</keyword>
<feature type="transmembrane region" description="Helical" evidence="1">
    <location>
        <begin position="32"/>
        <end position="55"/>
    </location>
</feature>
<sequence length="86" mass="9480">MAAAVYILCALTSAACTALLLRGYAKRKVRLLLWSGLCFAGLTANNILLFVDFVLIPDIDFSPLRHLTALIGLSLLLYGLIWDLRE</sequence>
<reference evidence="2 3" key="1">
    <citation type="submission" date="2015-09" db="EMBL/GenBank/DDBJ databases">
        <title>Sorangium comparison.</title>
        <authorList>
            <person name="Zaburannyi N."/>
            <person name="Bunk B."/>
            <person name="Overmann J."/>
            <person name="Mueller R."/>
        </authorList>
    </citation>
    <scope>NUCLEOTIDE SEQUENCE [LARGE SCALE GENOMIC DNA]</scope>
    <source>
        <strain evidence="2 3">So ceGT47</strain>
    </source>
</reference>
<dbReference type="Proteomes" id="UP000295781">
    <property type="component" value="Chromosome"/>
</dbReference>
<keyword evidence="1" id="KW-0472">Membrane</keyword>
<evidence type="ECO:0000313" key="2">
    <source>
        <dbReference type="EMBL" id="AUX26463.1"/>
    </source>
</evidence>
<dbReference type="AlphaFoldDB" id="A0A4P2QBH7"/>
<name>A0A4P2QBH7_SORCE</name>
<dbReference type="Pfam" id="PF19447">
    <property type="entry name" value="DUF5985"/>
    <property type="match status" value="1"/>
</dbReference>
<feature type="transmembrane region" description="Helical" evidence="1">
    <location>
        <begin position="67"/>
        <end position="84"/>
    </location>
</feature>
<dbReference type="InterPro" id="IPR046027">
    <property type="entry name" value="DUF5985"/>
</dbReference>
<dbReference type="EMBL" id="CP012670">
    <property type="protein sequence ID" value="AUX26463.1"/>
    <property type="molecule type" value="Genomic_DNA"/>
</dbReference>
<dbReference type="OrthoDB" id="5295794at2"/>
<gene>
    <name evidence="2" type="primary">spr</name>
    <name evidence="2" type="ORF">SOCEGT47_070320</name>
</gene>
<evidence type="ECO:0000256" key="1">
    <source>
        <dbReference type="SAM" id="Phobius"/>
    </source>
</evidence>
<proteinExistence type="predicted"/>
<organism evidence="2 3">
    <name type="scientific">Sorangium cellulosum</name>
    <name type="common">Polyangium cellulosum</name>
    <dbReference type="NCBI Taxonomy" id="56"/>
    <lineage>
        <taxon>Bacteria</taxon>
        <taxon>Pseudomonadati</taxon>
        <taxon>Myxococcota</taxon>
        <taxon>Polyangia</taxon>
        <taxon>Polyangiales</taxon>
        <taxon>Polyangiaceae</taxon>
        <taxon>Sorangium</taxon>
    </lineage>
</organism>
<protein>
    <submittedName>
        <fullName evidence="2">Membrane protein</fullName>
    </submittedName>
</protein>
<keyword evidence="1" id="KW-1133">Transmembrane helix</keyword>
<accession>A0A4P2QBH7</accession>
<evidence type="ECO:0000313" key="3">
    <source>
        <dbReference type="Proteomes" id="UP000295781"/>
    </source>
</evidence>